<dbReference type="EMBL" id="QGGB01000006">
    <property type="protein sequence ID" value="PWN06728.1"/>
    <property type="molecule type" value="Genomic_DNA"/>
</dbReference>
<protein>
    <submittedName>
        <fullName evidence="2">Uncharacterized protein</fullName>
    </submittedName>
</protein>
<evidence type="ECO:0000313" key="2">
    <source>
        <dbReference type="EMBL" id="PWN06728.1"/>
    </source>
</evidence>
<feature type="region of interest" description="Disordered" evidence="1">
    <location>
        <begin position="31"/>
        <end position="73"/>
    </location>
</feature>
<accession>A0A316TS89</accession>
<evidence type="ECO:0000256" key="1">
    <source>
        <dbReference type="SAM" id="MobiDB-lite"/>
    </source>
</evidence>
<gene>
    <name evidence="2" type="ORF">DDZ15_09440</name>
</gene>
<dbReference type="AlphaFoldDB" id="A0A316TS89"/>
<organism evidence="2 3">
    <name type="scientific">Rhodohalobacter mucosus</name>
    <dbReference type="NCBI Taxonomy" id="2079485"/>
    <lineage>
        <taxon>Bacteria</taxon>
        <taxon>Pseudomonadati</taxon>
        <taxon>Balneolota</taxon>
        <taxon>Balneolia</taxon>
        <taxon>Balneolales</taxon>
        <taxon>Balneolaceae</taxon>
        <taxon>Rhodohalobacter</taxon>
    </lineage>
</organism>
<evidence type="ECO:0000313" key="3">
    <source>
        <dbReference type="Proteomes" id="UP000245533"/>
    </source>
</evidence>
<feature type="compositionally biased region" description="Basic and acidic residues" evidence="1">
    <location>
        <begin position="49"/>
        <end position="73"/>
    </location>
</feature>
<comment type="caution">
    <text evidence="2">The sequence shown here is derived from an EMBL/GenBank/DDBJ whole genome shotgun (WGS) entry which is preliminary data.</text>
</comment>
<dbReference type="Proteomes" id="UP000245533">
    <property type="component" value="Unassembled WGS sequence"/>
</dbReference>
<name>A0A316TS89_9BACT</name>
<reference evidence="2 3" key="1">
    <citation type="submission" date="2018-05" db="EMBL/GenBank/DDBJ databases">
        <title>Rhodohalobacter halophilus gen. nov., sp. nov., a moderately halophilic member of the family Balneolaceae.</title>
        <authorList>
            <person name="Liu Z.-W."/>
        </authorList>
    </citation>
    <scope>NUCLEOTIDE SEQUENCE [LARGE SCALE GENOMIC DNA]</scope>
    <source>
        <strain evidence="2 3">8A47</strain>
    </source>
</reference>
<keyword evidence="3" id="KW-1185">Reference proteome</keyword>
<proteinExistence type="predicted"/>
<sequence>MVSSNGPPRLDLIKTQIQFEEVAGTILCRDGPDGNNGMVFQNPLDSNPDVDHNPASELENRESSLPRADARGY</sequence>